<feature type="compositionally biased region" description="Low complexity" evidence="1">
    <location>
        <begin position="10"/>
        <end position="29"/>
    </location>
</feature>
<dbReference type="InParanoid" id="A0A6P8YSG1"/>
<evidence type="ECO:0000313" key="2">
    <source>
        <dbReference type="Proteomes" id="UP000515158"/>
    </source>
</evidence>
<reference evidence="3" key="1">
    <citation type="submission" date="2025-08" db="UniProtKB">
        <authorList>
            <consortium name="RefSeq"/>
        </authorList>
    </citation>
    <scope>IDENTIFICATION</scope>
    <source>
        <tissue evidence="3">Total insect</tissue>
    </source>
</reference>
<feature type="compositionally biased region" description="Polar residues" evidence="1">
    <location>
        <begin position="688"/>
        <end position="697"/>
    </location>
</feature>
<gene>
    <name evidence="3" type="primary">LOC117644795</name>
</gene>
<sequence length="708" mass="78279">MTTVKPGTPSPATGRRSPSTSSSPMPCAPGFVEGPIAPRLSVSKSTTESDSDSISGASSGSVCVPTPVKVESADQGAQMIGVSPFDMKEVKRSEKYRNKKVTQCKTMLQETLLRAAGQTTKVVPDAVNFEDAGREMISQLKAKFIRAQTYAEKIKILSLLPGSWSSNDIKKVFPGATSHMVRITSQLVAEQGILCSPNPKKGKGLSSETEKLVTAFYLEPDVSREMAGKKECIVVKEDGGKVTKTKRLVLGNLRDIYLAFCKKYPNVEIGFSKFASLRPPECVLAGSAGTHTVCVCTTHQNFLLMFMGAHLGSLKDGDTKVCESWHDIVNSTMCLQPKEECHFGKCKKCPGSEKIEKKLVDVLLTQFVEKITYKQWIKDEKGRYLLSTFVLRTQDFVEKLVEAIPEVRQHDFIAKQQAEYFSNRRDNLEYGEVLVVADFSENYSFIIQDAVQGAYWNNQQATIHPFAMYFRNPETGKVEADNLVIISDHLKHVTSTVSKFQDVLMDYLKKKHENLAKVIYFSDGCAGQYKNRFNMKNVAMHEADYGVPAEWHFFATSHGKGPSDGLGGTLKRLATRASLQRPYEDQIQTPEELHAWAATSLKGLNCVFVKSAAVRKHERKLNRRFSTAVALGGIRSHHSMIPLSATTLLMKVLSSSEIGNKVSVVGGAEDVDEEADVDDVDAVEVVQHTPSPGVSTRSRAKRRRTVKP</sequence>
<dbReference type="AlphaFoldDB" id="A0A6P8YSG1"/>
<feature type="compositionally biased region" description="Low complexity" evidence="1">
    <location>
        <begin position="52"/>
        <end position="61"/>
    </location>
</feature>
<feature type="compositionally biased region" description="Basic residues" evidence="1">
    <location>
        <begin position="698"/>
        <end position="708"/>
    </location>
</feature>
<feature type="region of interest" description="Disordered" evidence="1">
    <location>
        <begin position="673"/>
        <end position="708"/>
    </location>
</feature>
<dbReference type="GeneID" id="117644795"/>
<evidence type="ECO:0000256" key="1">
    <source>
        <dbReference type="SAM" id="MobiDB-lite"/>
    </source>
</evidence>
<organism evidence="3">
    <name type="scientific">Thrips palmi</name>
    <name type="common">Melon thrips</name>
    <dbReference type="NCBI Taxonomy" id="161013"/>
    <lineage>
        <taxon>Eukaryota</taxon>
        <taxon>Metazoa</taxon>
        <taxon>Ecdysozoa</taxon>
        <taxon>Arthropoda</taxon>
        <taxon>Hexapoda</taxon>
        <taxon>Insecta</taxon>
        <taxon>Pterygota</taxon>
        <taxon>Neoptera</taxon>
        <taxon>Paraneoptera</taxon>
        <taxon>Thysanoptera</taxon>
        <taxon>Terebrantia</taxon>
        <taxon>Thripoidea</taxon>
        <taxon>Thripidae</taxon>
        <taxon>Thrips</taxon>
    </lineage>
</organism>
<accession>A0A6P8YSG1</accession>
<dbReference type="PANTHER" id="PTHR46601">
    <property type="entry name" value="ULP_PROTEASE DOMAIN-CONTAINING PROTEIN"/>
    <property type="match status" value="1"/>
</dbReference>
<proteinExistence type="predicted"/>
<dbReference type="PANTHER" id="PTHR46601:SF1">
    <property type="entry name" value="ADF-H DOMAIN-CONTAINING PROTEIN"/>
    <property type="match status" value="1"/>
</dbReference>
<protein>
    <submittedName>
        <fullName evidence="3">Uncharacterized protein LOC117644795</fullName>
    </submittedName>
</protein>
<dbReference type="OrthoDB" id="10062343at2759"/>
<evidence type="ECO:0000313" key="3">
    <source>
        <dbReference type="RefSeq" id="XP_034240315.1"/>
    </source>
</evidence>
<dbReference type="RefSeq" id="XP_034240315.1">
    <property type="nucleotide sequence ID" value="XM_034384424.1"/>
</dbReference>
<feature type="compositionally biased region" description="Acidic residues" evidence="1">
    <location>
        <begin position="673"/>
        <end position="682"/>
    </location>
</feature>
<name>A0A6P8YSG1_THRPL</name>
<feature type="region of interest" description="Disordered" evidence="1">
    <location>
        <begin position="1"/>
        <end position="65"/>
    </location>
</feature>
<dbReference type="Proteomes" id="UP000515158">
    <property type="component" value="Unplaced"/>
</dbReference>
<dbReference type="KEGG" id="tpal:117644795"/>
<keyword evidence="2" id="KW-1185">Reference proteome</keyword>